<feature type="non-terminal residue" evidence="2">
    <location>
        <position position="116"/>
    </location>
</feature>
<dbReference type="EMBL" id="CAACVG010001005">
    <property type="protein sequence ID" value="VEN34846.1"/>
    <property type="molecule type" value="Genomic_DNA"/>
</dbReference>
<sequence>MRDGPNLRDFFKDDHWPIKSIFLRKKLSLISVFPNKQMSEERSTWMYMFIYSKDNNFEPTKDIIEADVILVLTCAIRDSAEEKIWGRLDFLKGIKRARKKDRPSLKKTGAASPRML</sequence>
<dbReference type="GO" id="GO:0051539">
    <property type="term" value="F:4 iron, 4 sulfur cluster binding"/>
    <property type="evidence" value="ECO:0007669"/>
    <property type="project" value="UniProtKB-KW"/>
</dbReference>
<feature type="domain" description="MTTase N-terminal" evidence="1">
    <location>
        <begin position="27"/>
        <end position="116"/>
    </location>
</feature>
<dbReference type="GO" id="GO:0035596">
    <property type="term" value="F:methylthiotransferase activity"/>
    <property type="evidence" value="ECO:0007669"/>
    <property type="project" value="InterPro"/>
</dbReference>
<keyword evidence="3" id="KW-1185">Reference proteome</keyword>
<dbReference type="AlphaFoldDB" id="A0A653BGX7"/>
<dbReference type="Pfam" id="PF00919">
    <property type="entry name" value="UPF0004"/>
    <property type="match status" value="1"/>
</dbReference>
<dbReference type="OrthoDB" id="190098at2759"/>
<dbReference type="Proteomes" id="UP000410492">
    <property type="component" value="Unassembled WGS sequence"/>
</dbReference>
<dbReference type="GO" id="GO:0046872">
    <property type="term" value="F:metal ion binding"/>
    <property type="evidence" value="ECO:0007669"/>
    <property type="project" value="UniProtKB-KW"/>
</dbReference>
<organism evidence="2 3">
    <name type="scientific">Callosobruchus maculatus</name>
    <name type="common">Southern cowpea weevil</name>
    <name type="synonym">Pulse bruchid</name>
    <dbReference type="NCBI Taxonomy" id="64391"/>
    <lineage>
        <taxon>Eukaryota</taxon>
        <taxon>Metazoa</taxon>
        <taxon>Ecdysozoa</taxon>
        <taxon>Arthropoda</taxon>
        <taxon>Hexapoda</taxon>
        <taxon>Insecta</taxon>
        <taxon>Pterygota</taxon>
        <taxon>Neoptera</taxon>
        <taxon>Endopterygota</taxon>
        <taxon>Coleoptera</taxon>
        <taxon>Polyphaga</taxon>
        <taxon>Cucujiformia</taxon>
        <taxon>Chrysomeloidea</taxon>
        <taxon>Chrysomelidae</taxon>
        <taxon>Bruchinae</taxon>
        <taxon>Bruchini</taxon>
        <taxon>Callosobruchus</taxon>
    </lineage>
</organism>
<proteinExistence type="predicted"/>
<dbReference type="PROSITE" id="PS51449">
    <property type="entry name" value="MTTASE_N"/>
    <property type="match status" value="1"/>
</dbReference>
<accession>A0A653BGX7</accession>
<name>A0A653BGX7_CALMS</name>
<evidence type="ECO:0000313" key="3">
    <source>
        <dbReference type="Proteomes" id="UP000410492"/>
    </source>
</evidence>
<evidence type="ECO:0000313" key="2">
    <source>
        <dbReference type="EMBL" id="VEN34846.1"/>
    </source>
</evidence>
<evidence type="ECO:0000259" key="1">
    <source>
        <dbReference type="PROSITE" id="PS51449"/>
    </source>
</evidence>
<reference evidence="2 3" key="1">
    <citation type="submission" date="2019-01" db="EMBL/GenBank/DDBJ databases">
        <authorList>
            <person name="Sayadi A."/>
        </authorList>
    </citation>
    <scope>NUCLEOTIDE SEQUENCE [LARGE SCALE GENOMIC DNA]</scope>
</reference>
<dbReference type="Gene3D" id="3.40.50.12160">
    <property type="entry name" value="Methylthiotransferase, N-terminal domain"/>
    <property type="match status" value="1"/>
</dbReference>
<gene>
    <name evidence="2" type="ORF">CALMAC_LOCUS912</name>
</gene>
<protein>
    <recommendedName>
        <fullName evidence="1">MTTase N-terminal domain-containing protein</fullName>
    </recommendedName>
</protein>
<dbReference type="InterPro" id="IPR038135">
    <property type="entry name" value="Methylthiotransferase_N_sf"/>
</dbReference>
<dbReference type="InterPro" id="IPR013848">
    <property type="entry name" value="Methylthiotransferase_N"/>
</dbReference>